<evidence type="ECO:0000256" key="5">
    <source>
        <dbReference type="PIRSR" id="PIRSR000239-1"/>
    </source>
</evidence>
<keyword evidence="8" id="KW-1185">Reference proteome</keyword>
<dbReference type="PANTHER" id="PTHR43110:SF1">
    <property type="entry name" value="THIOL PEROXIDASE"/>
    <property type="match status" value="1"/>
</dbReference>
<evidence type="ECO:0000256" key="3">
    <source>
        <dbReference type="ARBA" id="ARBA00023002"/>
    </source>
</evidence>
<dbReference type="KEGG" id="sted:SPTER_46260"/>
<keyword evidence="2" id="KW-0049">Antioxidant</keyword>
<evidence type="ECO:0000256" key="2">
    <source>
        <dbReference type="ARBA" id="ARBA00022862"/>
    </source>
</evidence>
<gene>
    <name evidence="7" type="primary">ahpE</name>
    <name evidence="7" type="ORF">SPTER_46260</name>
</gene>
<organism evidence="7 8">
    <name type="scientific">Sporomusa termitida</name>
    <dbReference type="NCBI Taxonomy" id="2377"/>
    <lineage>
        <taxon>Bacteria</taxon>
        <taxon>Bacillati</taxon>
        <taxon>Bacillota</taxon>
        <taxon>Negativicutes</taxon>
        <taxon>Selenomonadales</taxon>
        <taxon>Sporomusaceae</taxon>
        <taxon>Sporomusa</taxon>
    </lineage>
</organism>
<name>A0A517E0M0_9FIRM</name>
<dbReference type="Proteomes" id="UP000320776">
    <property type="component" value="Chromosome"/>
</dbReference>
<proteinExistence type="predicted"/>
<accession>A0A517E0M0</accession>
<dbReference type="InterPro" id="IPR036249">
    <property type="entry name" value="Thioredoxin-like_sf"/>
</dbReference>
<keyword evidence="3 7" id="KW-0560">Oxidoreductase</keyword>
<dbReference type="PROSITE" id="PS51352">
    <property type="entry name" value="THIOREDOXIN_2"/>
    <property type="match status" value="1"/>
</dbReference>
<dbReference type="SUPFAM" id="SSF52833">
    <property type="entry name" value="Thioredoxin-like"/>
    <property type="match status" value="1"/>
</dbReference>
<dbReference type="EMBL" id="CP036259">
    <property type="protein sequence ID" value="QDR83149.1"/>
    <property type="molecule type" value="Genomic_DNA"/>
</dbReference>
<feature type="active site" description="Cysteine sulfenic acid (-SOH) intermediate; for peroxidase activity" evidence="5">
    <location>
        <position position="46"/>
    </location>
</feature>
<dbReference type="Gene3D" id="3.40.30.10">
    <property type="entry name" value="Glutaredoxin"/>
    <property type="match status" value="1"/>
</dbReference>
<evidence type="ECO:0000256" key="4">
    <source>
        <dbReference type="ARBA" id="ARBA00023284"/>
    </source>
</evidence>
<dbReference type="EC" id="1.11.1.15" evidence="7"/>
<dbReference type="RefSeq" id="WP_144352461.1">
    <property type="nucleotide sequence ID" value="NZ_CP036259.1"/>
</dbReference>
<dbReference type="Pfam" id="PF00578">
    <property type="entry name" value="AhpC-TSA"/>
    <property type="match status" value="1"/>
</dbReference>
<dbReference type="GO" id="GO:0004601">
    <property type="term" value="F:peroxidase activity"/>
    <property type="evidence" value="ECO:0007669"/>
    <property type="project" value="UniProtKB-KW"/>
</dbReference>
<evidence type="ECO:0000256" key="1">
    <source>
        <dbReference type="ARBA" id="ARBA00022559"/>
    </source>
</evidence>
<dbReference type="OrthoDB" id="9812811at2"/>
<dbReference type="PANTHER" id="PTHR43110">
    <property type="entry name" value="THIOL PEROXIDASE"/>
    <property type="match status" value="1"/>
</dbReference>
<sequence>MKQITAGDYAPDFVLKDNRGQDVKLSDYRGKKVLLSWHPLAWTKVCAEQMKSLEANYAEMEKFNTVPLGLSVDAYPSKNAWAKELEITRTKLPADFWPHGQVAQTYGLFRDGEGFSERANVLIDEAGKVLWVKIYPIPELPDINEVLAEIRR</sequence>
<dbReference type="PIRSF" id="PIRSF000239">
    <property type="entry name" value="AHPC"/>
    <property type="match status" value="1"/>
</dbReference>
<evidence type="ECO:0000259" key="6">
    <source>
        <dbReference type="PROSITE" id="PS51352"/>
    </source>
</evidence>
<dbReference type="InterPro" id="IPR050455">
    <property type="entry name" value="Tpx_Peroxidase_subfamily"/>
</dbReference>
<dbReference type="InterPro" id="IPR013766">
    <property type="entry name" value="Thioredoxin_domain"/>
</dbReference>
<reference evidence="7 8" key="1">
    <citation type="submission" date="2019-02" db="EMBL/GenBank/DDBJ databases">
        <title>Closed genome of Sporomusa termitida DSM 4440.</title>
        <authorList>
            <person name="Poehlein A."/>
            <person name="Daniel R."/>
        </authorList>
    </citation>
    <scope>NUCLEOTIDE SEQUENCE [LARGE SCALE GENOMIC DNA]</scope>
    <source>
        <strain evidence="7 8">DSM 4440</strain>
    </source>
</reference>
<evidence type="ECO:0000313" key="8">
    <source>
        <dbReference type="Proteomes" id="UP000320776"/>
    </source>
</evidence>
<dbReference type="InterPro" id="IPR000866">
    <property type="entry name" value="AhpC/TSA"/>
</dbReference>
<dbReference type="AlphaFoldDB" id="A0A517E0M0"/>
<feature type="domain" description="Thioredoxin" evidence="6">
    <location>
        <begin position="4"/>
        <end position="152"/>
    </location>
</feature>
<keyword evidence="4" id="KW-0676">Redox-active center</keyword>
<evidence type="ECO:0000313" key="7">
    <source>
        <dbReference type="EMBL" id="QDR83149.1"/>
    </source>
</evidence>
<keyword evidence="1 7" id="KW-0575">Peroxidase</keyword>
<dbReference type="InterPro" id="IPR024706">
    <property type="entry name" value="Peroxiredoxin_AhpC-typ"/>
</dbReference>
<protein>
    <submittedName>
        <fullName evidence="7">Alkyl hydroperoxide reductase E</fullName>
        <ecNumber evidence="7">1.11.1.15</ecNumber>
    </submittedName>
</protein>